<dbReference type="Proteomes" id="UP000295281">
    <property type="component" value="Unassembled WGS sequence"/>
</dbReference>
<evidence type="ECO:0000259" key="1">
    <source>
        <dbReference type="PROSITE" id="PS51186"/>
    </source>
</evidence>
<dbReference type="Pfam" id="PF13302">
    <property type="entry name" value="Acetyltransf_3"/>
    <property type="match status" value="1"/>
</dbReference>
<accession>A0A4R6UKQ9</accession>
<feature type="domain" description="ACT" evidence="2">
    <location>
        <begin position="16"/>
        <end position="92"/>
    </location>
</feature>
<keyword evidence="3" id="KW-0808">Transferase</keyword>
<name>A0A4R6UKQ9_9ACTN</name>
<dbReference type="InterPro" id="IPR016181">
    <property type="entry name" value="Acyl_CoA_acyltransferase"/>
</dbReference>
<feature type="domain" description="N-acetyltransferase" evidence="1">
    <location>
        <begin position="201"/>
        <end position="351"/>
    </location>
</feature>
<evidence type="ECO:0000259" key="2">
    <source>
        <dbReference type="PROSITE" id="PS51671"/>
    </source>
</evidence>
<dbReference type="InterPro" id="IPR002912">
    <property type="entry name" value="ACT_dom"/>
</dbReference>
<protein>
    <submittedName>
        <fullName evidence="3">Acetyltransferase (GNAT) family protein</fullName>
    </submittedName>
</protein>
<dbReference type="SUPFAM" id="SSF55021">
    <property type="entry name" value="ACT-like"/>
    <property type="match status" value="1"/>
</dbReference>
<dbReference type="PROSITE" id="PS51186">
    <property type="entry name" value="GNAT"/>
    <property type="match status" value="1"/>
</dbReference>
<dbReference type="PROSITE" id="PS51671">
    <property type="entry name" value="ACT"/>
    <property type="match status" value="1"/>
</dbReference>
<dbReference type="SUPFAM" id="SSF55729">
    <property type="entry name" value="Acyl-CoA N-acyltransferases (Nat)"/>
    <property type="match status" value="1"/>
</dbReference>
<dbReference type="Gene3D" id="3.40.630.30">
    <property type="match status" value="1"/>
</dbReference>
<evidence type="ECO:0000313" key="3">
    <source>
        <dbReference type="EMBL" id="TDQ47578.1"/>
    </source>
</evidence>
<dbReference type="EMBL" id="SNYN01000021">
    <property type="protein sequence ID" value="TDQ47578.1"/>
    <property type="molecule type" value="Genomic_DNA"/>
</dbReference>
<dbReference type="Pfam" id="PF01842">
    <property type="entry name" value="ACT"/>
    <property type="match status" value="1"/>
</dbReference>
<evidence type="ECO:0000313" key="4">
    <source>
        <dbReference type="Proteomes" id="UP000295281"/>
    </source>
</evidence>
<reference evidence="3 4" key="1">
    <citation type="submission" date="2019-03" db="EMBL/GenBank/DDBJ databases">
        <title>Genomic Encyclopedia of Type Strains, Phase IV (KMG-IV): sequencing the most valuable type-strain genomes for metagenomic binning, comparative biology and taxonomic classification.</title>
        <authorList>
            <person name="Goeker M."/>
        </authorList>
    </citation>
    <scope>NUCLEOTIDE SEQUENCE [LARGE SCALE GENOMIC DNA]</scope>
    <source>
        <strain evidence="3 4">DSM 46770</strain>
    </source>
</reference>
<organism evidence="3 4">
    <name type="scientific">Actinorugispora endophytica</name>
    <dbReference type="NCBI Taxonomy" id="1605990"/>
    <lineage>
        <taxon>Bacteria</taxon>
        <taxon>Bacillati</taxon>
        <taxon>Actinomycetota</taxon>
        <taxon>Actinomycetes</taxon>
        <taxon>Streptosporangiales</taxon>
        <taxon>Nocardiopsidaceae</taxon>
        <taxon>Actinorugispora</taxon>
    </lineage>
</organism>
<keyword evidence="4" id="KW-1185">Reference proteome</keyword>
<gene>
    <name evidence="3" type="ORF">EV190_12146</name>
</gene>
<comment type="caution">
    <text evidence="3">The sequence shown here is derived from an EMBL/GenBank/DDBJ whole genome shotgun (WGS) entry which is preliminary data.</text>
</comment>
<proteinExistence type="predicted"/>
<dbReference type="CDD" id="cd02116">
    <property type="entry name" value="ACT"/>
    <property type="match status" value="1"/>
</dbReference>
<dbReference type="GO" id="GO:0016747">
    <property type="term" value="F:acyltransferase activity, transferring groups other than amino-acyl groups"/>
    <property type="evidence" value="ECO:0007669"/>
    <property type="project" value="InterPro"/>
</dbReference>
<dbReference type="InterPro" id="IPR000182">
    <property type="entry name" value="GNAT_dom"/>
</dbReference>
<dbReference type="InterPro" id="IPR045865">
    <property type="entry name" value="ACT-like_dom_sf"/>
</dbReference>
<sequence>MRDRDRVGVGAVALWRIRVAVEDRPGQLAGIVQAMAEHGGNVVGLSIHTDPVGVVDEFVVDVPGSHHGLVADLTRRSRDGDVMAVPAAPKDVVDDVTRSLLLTARLRSEPNQLPEALRELLDADEARWTGLGRTVPDFPEEPESVLTVPVGPLRAVRLRRLDRPFTWTESARADALVRSVLPPAGPAPTRGSVVTHRGVELFVWRVGAGDADALHRLHRRSSAETRRRRYLSGTRDVSPSMIDVFCDPGRGLTLAARPGGGGDPVALAHLMYTMDPGVGEIAFLVEDAWQGSGIGTCLARVLTAVAADWGLAEVRAETVPDNQPMQRIMRRLGATVHPPREGVVQARLPVAGTTPSRRPGRLMTLLGQAGAPGGPAAKA</sequence>
<dbReference type="Gene3D" id="3.30.70.260">
    <property type="match status" value="1"/>
</dbReference>
<dbReference type="AlphaFoldDB" id="A0A4R6UKQ9"/>